<gene>
    <name evidence="1" type="ORF">O3P69_016443</name>
</gene>
<accession>A0AAW0TFT7</accession>
<protein>
    <submittedName>
        <fullName evidence="1">Uncharacterized protein</fullName>
    </submittedName>
</protein>
<proteinExistence type="predicted"/>
<evidence type="ECO:0000313" key="1">
    <source>
        <dbReference type="EMBL" id="KAK8385665.1"/>
    </source>
</evidence>
<reference evidence="1 2" key="1">
    <citation type="submission" date="2023-03" db="EMBL/GenBank/DDBJ databases">
        <title>High-quality genome of Scylla paramamosain provides insights in environmental adaptation.</title>
        <authorList>
            <person name="Zhang L."/>
        </authorList>
    </citation>
    <scope>NUCLEOTIDE SEQUENCE [LARGE SCALE GENOMIC DNA]</scope>
    <source>
        <strain evidence="1">LZ_2023a</strain>
        <tissue evidence="1">Muscle</tissue>
    </source>
</reference>
<sequence length="73" mass="8469">MGPRVIQIEACEDTSERTPTWVSSRYGHTIGYISYIIIVNKDQRGAKRLKVLKTPRLEARHVETKIPSVCWRE</sequence>
<dbReference type="EMBL" id="JARAKH010000032">
    <property type="protein sequence ID" value="KAK8385665.1"/>
    <property type="molecule type" value="Genomic_DNA"/>
</dbReference>
<evidence type="ECO:0000313" key="2">
    <source>
        <dbReference type="Proteomes" id="UP001487740"/>
    </source>
</evidence>
<dbReference type="AlphaFoldDB" id="A0AAW0TFT7"/>
<organism evidence="1 2">
    <name type="scientific">Scylla paramamosain</name>
    <name type="common">Mud crab</name>
    <dbReference type="NCBI Taxonomy" id="85552"/>
    <lineage>
        <taxon>Eukaryota</taxon>
        <taxon>Metazoa</taxon>
        <taxon>Ecdysozoa</taxon>
        <taxon>Arthropoda</taxon>
        <taxon>Crustacea</taxon>
        <taxon>Multicrustacea</taxon>
        <taxon>Malacostraca</taxon>
        <taxon>Eumalacostraca</taxon>
        <taxon>Eucarida</taxon>
        <taxon>Decapoda</taxon>
        <taxon>Pleocyemata</taxon>
        <taxon>Brachyura</taxon>
        <taxon>Eubrachyura</taxon>
        <taxon>Portunoidea</taxon>
        <taxon>Portunidae</taxon>
        <taxon>Portuninae</taxon>
        <taxon>Scylla</taxon>
    </lineage>
</organism>
<name>A0AAW0TFT7_SCYPA</name>
<dbReference type="Proteomes" id="UP001487740">
    <property type="component" value="Unassembled WGS sequence"/>
</dbReference>
<keyword evidence="2" id="KW-1185">Reference proteome</keyword>
<comment type="caution">
    <text evidence="1">The sequence shown here is derived from an EMBL/GenBank/DDBJ whole genome shotgun (WGS) entry which is preliminary data.</text>
</comment>